<organism evidence="8 9">
    <name type="scientific">Sphingomonas alpina</name>
    <dbReference type="NCBI Taxonomy" id="653931"/>
    <lineage>
        <taxon>Bacteria</taxon>
        <taxon>Pseudomonadati</taxon>
        <taxon>Pseudomonadota</taxon>
        <taxon>Alphaproteobacteria</taxon>
        <taxon>Sphingomonadales</taxon>
        <taxon>Sphingomonadaceae</taxon>
        <taxon>Sphingomonas</taxon>
    </lineage>
</organism>
<keyword evidence="9" id="KW-1185">Reference proteome</keyword>
<sequence>MLVLRTPDERFADLPDYSFAPHYRTVVDADGTALRLHYVDEGPADAAPVLLMHGEPSWSYLYRKFVPTLAAKGHRVIAPDLIGFGKSDKPVALSDYSYERHVAWMSAWLQALDLTDITLFCQDWGGLIGLRLVAAFPDRFARVIVGNTGLPTGSGFSDAFEAWRQFSQKVDPFPTGFIVNGGVVRNLSAAEMAAYDAPYPDESYKAGARIFPTLVPIQPDQASVPENLAAWGALEQFDKPVLTCFSDKDPVTAGGARPFLQRVPGTKGQPHVTIENAGHFLQEDAPEQLCAIIDSFVRADGQAMSSEAGQPYLKRQGAAL</sequence>
<dbReference type="SUPFAM" id="SSF53474">
    <property type="entry name" value="alpha/beta-Hydrolases"/>
    <property type="match status" value="1"/>
</dbReference>
<evidence type="ECO:0000256" key="6">
    <source>
        <dbReference type="HAMAP-Rule" id="MF_01230"/>
    </source>
</evidence>
<comment type="subunit">
    <text evidence="3 6">Monomer.</text>
</comment>
<feature type="active site" description="Proton donor" evidence="6">
    <location>
        <position position="249"/>
    </location>
</feature>
<dbReference type="GO" id="GO:0018786">
    <property type="term" value="F:haloalkane dehalogenase activity"/>
    <property type="evidence" value="ECO:0007669"/>
    <property type="project" value="UniProtKB-UniRule"/>
</dbReference>
<name>A0A7H0LQ12_9SPHN</name>
<dbReference type="InterPro" id="IPR000639">
    <property type="entry name" value="Epox_hydrolase-like"/>
</dbReference>
<dbReference type="KEGG" id="spap:H3Z74_11880"/>
<dbReference type="InterPro" id="IPR023489">
    <property type="entry name" value="Haloalkane_dehalogenase_1"/>
</dbReference>
<evidence type="ECO:0000256" key="4">
    <source>
        <dbReference type="ARBA" id="ARBA00012065"/>
    </source>
</evidence>
<dbReference type="AlphaFoldDB" id="A0A7H0LQ12"/>
<comment type="function">
    <text evidence="6">Catalyzes hydrolytic cleavage of carbon-halogen bonds in halogenated aliphatic compounds, leading to the formation of the corresponding primary alcohols, halide ions and protons.</text>
</comment>
<comment type="similarity">
    <text evidence="2 6">Belongs to the haloalkane dehalogenase family. Type 1 subfamily.</text>
</comment>
<evidence type="ECO:0000256" key="2">
    <source>
        <dbReference type="ARBA" id="ARBA00008794"/>
    </source>
</evidence>
<evidence type="ECO:0000256" key="5">
    <source>
        <dbReference type="ARBA" id="ARBA00022801"/>
    </source>
</evidence>
<evidence type="ECO:0000313" key="8">
    <source>
        <dbReference type="EMBL" id="QNQ11765.1"/>
    </source>
</evidence>
<dbReference type="InterPro" id="IPR051340">
    <property type="entry name" value="Haloalkane_dehalogenase"/>
</dbReference>
<dbReference type="Gene3D" id="3.40.50.1820">
    <property type="entry name" value="alpha/beta hydrolase"/>
    <property type="match status" value="1"/>
</dbReference>
<comment type="catalytic activity">
    <reaction evidence="1 6">
        <text>1-haloalkane + H2O = a halide anion + a primary alcohol + H(+)</text>
        <dbReference type="Rhea" id="RHEA:19081"/>
        <dbReference type="ChEBI" id="CHEBI:15377"/>
        <dbReference type="ChEBI" id="CHEBI:15378"/>
        <dbReference type="ChEBI" id="CHEBI:15734"/>
        <dbReference type="ChEBI" id="CHEBI:16042"/>
        <dbReference type="ChEBI" id="CHEBI:18060"/>
        <dbReference type="EC" id="3.8.1.5"/>
    </reaction>
</comment>
<dbReference type="PRINTS" id="PR00111">
    <property type="entry name" value="ABHYDROLASE"/>
</dbReference>
<dbReference type="PANTHER" id="PTHR42977">
    <property type="entry name" value="HYDROLASE-RELATED"/>
    <property type="match status" value="1"/>
</dbReference>
<dbReference type="Proteomes" id="UP000516148">
    <property type="component" value="Chromosome"/>
</dbReference>
<gene>
    <name evidence="6" type="primary">dhmA</name>
    <name evidence="8" type="ORF">H3Z74_11880</name>
</gene>
<dbReference type="Pfam" id="PF00561">
    <property type="entry name" value="Abhydrolase_1"/>
    <property type="match status" value="1"/>
</dbReference>
<dbReference type="EC" id="3.8.1.5" evidence="4 6"/>
<dbReference type="RefSeq" id="WP_187764068.1">
    <property type="nucleotide sequence ID" value="NZ_CP061038.1"/>
</dbReference>
<accession>A0A7H0LQ12</accession>
<dbReference type="EMBL" id="CP061038">
    <property type="protein sequence ID" value="QNQ11765.1"/>
    <property type="molecule type" value="Genomic_DNA"/>
</dbReference>
<proteinExistence type="inferred from homology"/>
<dbReference type="NCBIfam" id="NF002043">
    <property type="entry name" value="PRK00870.1"/>
    <property type="match status" value="1"/>
</dbReference>
<evidence type="ECO:0000256" key="3">
    <source>
        <dbReference type="ARBA" id="ARBA00011245"/>
    </source>
</evidence>
<evidence type="ECO:0000256" key="1">
    <source>
        <dbReference type="ARBA" id="ARBA00001644"/>
    </source>
</evidence>
<dbReference type="InterPro" id="IPR000073">
    <property type="entry name" value="AB_hydrolase_1"/>
</dbReference>
<evidence type="ECO:0000259" key="7">
    <source>
        <dbReference type="Pfam" id="PF00561"/>
    </source>
</evidence>
<reference evidence="8 9" key="1">
    <citation type="submission" date="2020-09" db="EMBL/GenBank/DDBJ databases">
        <title>Sphingomonas sp., a new species isolated from pork steak.</title>
        <authorList>
            <person name="Heidler von Heilborn D."/>
        </authorList>
    </citation>
    <scope>NUCLEOTIDE SEQUENCE [LARGE SCALE GENOMIC DNA]</scope>
    <source>
        <strain evidence="9">S8-3T</strain>
    </source>
</reference>
<dbReference type="InterPro" id="IPR029058">
    <property type="entry name" value="AB_hydrolase_fold"/>
</dbReference>
<dbReference type="PANTHER" id="PTHR42977:SF3">
    <property type="entry name" value="AB HYDROLASE-1 DOMAIN-CONTAINING PROTEIN"/>
    <property type="match status" value="1"/>
</dbReference>
<evidence type="ECO:0000313" key="9">
    <source>
        <dbReference type="Proteomes" id="UP000516148"/>
    </source>
</evidence>
<feature type="active site" description="Proton acceptor" evidence="6">
    <location>
        <position position="279"/>
    </location>
</feature>
<keyword evidence="5 6" id="KW-0378">Hydrolase</keyword>
<protein>
    <recommendedName>
        <fullName evidence="4 6">Haloalkane dehalogenase</fullName>
        <ecNumber evidence="4 6">3.8.1.5</ecNumber>
    </recommendedName>
</protein>
<feature type="active site" description="Nucleophile" evidence="6">
    <location>
        <position position="123"/>
    </location>
</feature>
<dbReference type="HAMAP" id="MF_01230">
    <property type="entry name" value="Haloalk_dehal_type1"/>
    <property type="match status" value="1"/>
</dbReference>
<feature type="domain" description="AB hydrolase-1" evidence="7">
    <location>
        <begin position="48"/>
        <end position="166"/>
    </location>
</feature>
<dbReference type="PRINTS" id="PR00412">
    <property type="entry name" value="EPOXHYDRLASE"/>
</dbReference>
<dbReference type="GO" id="GO:0004301">
    <property type="term" value="F:epoxide hydrolase activity"/>
    <property type="evidence" value="ECO:0007669"/>
    <property type="project" value="TreeGrafter"/>
</dbReference>